<feature type="transmembrane region" description="Helical" evidence="1">
    <location>
        <begin position="34"/>
        <end position="53"/>
    </location>
</feature>
<evidence type="ECO:0000313" key="2">
    <source>
        <dbReference type="EMBL" id="WOO85167.1"/>
    </source>
</evidence>
<keyword evidence="1" id="KW-1133">Transmembrane helix</keyword>
<dbReference type="AlphaFoldDB" id="A0AAF1BLL3"/>
<dbReference type="EMBL" id="CP086719">
    <property type="protein sequence ID" value="WOO85167.1"/>
    <property type="molecule type" value="Genomic_DNA"/>
</dbReference>
<keyword evidence="3" id="KW-1185">Reference proteome</keyword>
<keyword evidence="1" id="KW-0812">Transmembrane</keyword>
<organism evidence="2 3">
    <name type="scientific">Vanrija pseudolonga</name>
    <dbReference type="NCBI Taxonomy" id="143232"/>
    <lineage>
        <taxon>Eukaryota</taxon>
        <taxon>Fungi</taxon>
        <taxon>Dikarya</taxon>
        <taxon>Basidiomycota</taxon>
        <taxon>Agaricomycotina</taxon>
        <taxon>Tremellomycetes</taxon>
        <taxon>Trichosporonales</taxon>
        <taxon>Trichosporonaceae</taxon>
        <taxon>Vanrija</taxon>
    </lineage>
</organism>
<dbReference type="Proteomes" id="UP000827549">
    <property type="component" value="Chromosome 6"/>
</dbReference>
<accession>A0AAF1BLL3</accession>
<feature type="transmembrane region" description="Helical" evidence="1">
    <location>
        <begin position="65"/>
        <end position="84"/>
    </location>
</feature>
<keyword evidence="1" id="KW-0472">Membrane</keyword>
<feature type="transmembrane region" description="Helical" evidence="1">
    <location>
        <begin position="134"/>
        <end position="154"/>
    </location>
</feature>
<gene>
    <name evidence="2" type="ORF">LOC62_06G008667</name>
</gene>
<feature type="transmembrane region" description="Helical" evidence="1">
    <location>
        <begin position="96"/>
        <end position="114"/>
    </location>
</feature>
<feature type="transmembrane region" description="Helical" evidence="1">
    <location>
        <begin position="174"/>
        <end position="193"/>
    </location>
</feature>
<dbReference type="GeneID" id="87811831"/>
<name>A0AAF1BLL3_9TREE</name>
<dbReference type="RefSeq" id="XP_062631193.1">
    <property type="nucleotide sequence ID" value="XM_062775209.1"/>
</dbReference>
<sequence length="289" mass="32110">MSSTPSTAGATPAEIEAYLDQFNFTGGNPTSKDLAPSIIFSVIYCILLAVITWRWAAPTTRTRLLIRPTIFIVIRIASWVLRAVMSKTQYGTGELIAELVFISIGFLFIISPVIDMWRRHVLSAVAKNERPQWLLRLTNLSQITLIAAIITATIGGSLVGTSVKTETITGLRKASYVLSLAVVVLALIGIMRTHRKFHLEKRGTYLLIAISMFCMVCGVYRVVQIFTTDPKDPVRNYITFYILQGAMEVCATIPMLAININEWFPGEQGAAVRSHDSESGYPMTEHQHK</sequence>
<evidence type="ECO:0000256" key="1">
    <source>
        <dbReference type="SAM" id="Phobius"/>
    </source>
</evidence>
<evidence type="ECO:0000313" key="3">
    <source>
        <dbReference type="Proteomes" id="UP000827549"/>
    </source>
</evidence>
<feature type="transmembrane region" description="Helical" evidence="1">
    <location>
        <begin position="238"/>
        <end position="258"/>
    </location>
</feature>
<feature type="transmembrane region" description="Helical" evidence="1">
    <location>
        <begin position="205"/>
        <end position="226"/>
    </location>
</feature>
<protein>
    <submittedName>
        <fullName evidence="2">Uncharacterized protein</fullName>
    </submittedName>
</protein>
<proteinExistence type="predicted"/>
<reference evidence="2" key="1">
    <citation type="submission" date="2023-10" db="EMBL/GenBank/DDBJ databases">
        <authorList>
            <person name="Noh H."/>
        </authorList>
    </citation>
    <scope>NUCLEOTIDE SEQUENCE</scope>
    <source>
        <strain evidence="2">DUCC4014</strain>
    </source>
</reference>